<protein>
    <recommendedName>
        <fullName evidence="3">citrate synthase (unknown stereospecificity)</fullName>
        <ecNumber evidence="3">2.3.3.16</ecNumber>
    </recommendedName>
</protein>
<dbReference type="InParanoid" id="Q022L9"/>
<evidence type="ECO:0000256" key="3">
    <source>
        <dbReference type="ARBA" id="ARBA00012972"/>
    </source>
</evidence>
<dbReference type="EC" id="2.3.3.16" evidence="3"/>
<dbReference type="Pfam" id="PF00285">
    <property type="entry name" value="Citrate_synt"/>
    <property type="match status" value="1"/>
</dbReference>
<dbReference type="PRINTS" id="PR00143">
    <property type="entry name" value="CITRTSNTHASE"/>
</dbReference>
<dbReference type="Gene3D" id="1.10.580.10">
    <property type="entry name" value="Citrate Synthase, domain 1"/>
    <property type="match status" value="1"/>
</dbReference>
<dbReference type="KEGG" id="sus:Acid_3102"/>
<dbReference type="InterPro" id="IPR002020">
    <property type="entry name" value="Citrate_synthase"/>
</dbReference>
<dbReference type="GO" id="GO:0005975">
    <property type="term" value="P:carbohydrate metabolic process"/>
    <property type="evidence" value="ECO:0007669"/>
    <property type="project" value="TreeGrafter"/>
</dbReference>
<dbReference type="SUPFAM" id="SSF48256">
    <property type="entry name" value="Citrate synthase"/>
    <property type="match status" value="1"/>
</dbReference>
<evidence type="ECO:0000256" key="2">
    <source>
        <dbReference type="ARBA" id="ARBA00010566"/>
    </source>
</evidence>
<evidence type="ECO:0000256" key="4">
    <source>
        <dbReference type="ARBA" id="ARBA00022679"/>
    </source>
</evidence>
<dbReference type="eggNOG" id="COG0372">
    <property type="taxonomic scope" value="Bacteria"/>
</dbReference>
<dbReference type="InterPro" id="IPR016143">
    <property type="entry name" value="Citrate_synth-like_sm_a-sub"/>
</dbReference>
<dbReference type="PANTHER" id="PTHR11739:SF4">
    <property type="entry name" value="CITRATE SYNTHASE, PEROXISOMAL"/>
    <property type="match status" value="1"/>
</dbReference>
<dbReference type="GO" id="GO:0036440">
    <property type="term" value="F:citrate synthase activity"/>
    <property type="evidence" value="ECO:0007669"/>
    <property type="project" value="UniProtKB-EC"/>
</dbReference>
<proteinExistence type="inferred from homology"/>
<dbReference type="CDD" id="cd06100">
    <property type="entry name" value="CCL_ACL-C"/>
    <property type="match status" value="1"/>
</dbReference>
<evidence type="ECO:0000256" key="1">
    <source>
        <dbReference type="ARBA" id="ARBA00004751"/>
    </source>
</evidence>
<evidence type="ECO:0000313" key="5">
    <source>
        <dbReference type="EMBL" id="ABJ84081.1"/>
    </source>
</evidence>
<accession>Q022L9</accession>
<dbReference type="GO" id="GO:0005829">
    <property type="term" value="C:cytosol"/>
    <property type="evidence" value="ECO:0007669"/>
    <property type="project" value="TreeGrafter"/>
</dbReference>
<dbReference type="UniPathway" id="UPA00223"/>
<dbReference type="GO" id="GO:0006099">
    <property type="term" value="P:tricarboxylic acid cycle"/>
    <property type="evidence" value="ECO:0007669"/>
    <property type="project" value="UniProtKB-UniPathway"/>
</dbReference>
<sequence>MDAWRTAIATSDATSLRVSGYDITALMKLSFTDTIFLLHQGRLPNSNERRLLDAILIGVADHGSGAPSCATARLVASGNRQSLSAAVAAGILAIGDEHGGAGSACMELIAEGVERSSRDSIPLVEAASRITAEAIAQKRRLPGFGHRVHTHDPRTDVLFDMARESGLAGKGIEFVTALEVAIREQIRPLPINIDGALAAVLFDMGFPPLFGKLVFIIGRVAGLSAEVAEEYAREKAMRIRIPVTYDGPPPREIE</sequence>
<reference evidence="5" key="1">
    <citation type="submission" date="2006-10" db="EMBL/GenBank/DDBJ databases">
        <title>Complete sequence of Solibacter usitatus Ellin6076.</title>
        <authorList>
            <consortium name="US DOE Joint Genome Institute"/>
            <person name="Copeland A."/>
            <person name="Lucas S."/>
            <person name="Lapidus A."/>
            <person name="Barry K."/>
            <person name="Detter J.C."/>
            <person name="Glavina del Rio T."/>
            <person name="Hammon N."/>
            <person name="Israni S."/>
            <person name="Dalin E."/>
            <person name="Tice H."/>
            <person name="Pitluck S."/>
            <person name="Thompson L.S."/>
            <person name="Brettin T."/>
            <person name="Bruce D."/>
            <person name="Han C."/>
            <person name="Tapia R."/>
            <person name="Gilna P."/>
            <person name="Schmutz J."/>
            <person name="Larimer F."/>
            <person name="Land M."/>
            <person name="Hauser L."/>
            <person name="Kyrpides N."/>
            <person name="Mikhailova N."/>
            <person name="Janssen P.H."/>
            <person name="Kuske C.R."/>
            <person name="Richardson P."/>
        </authorList>
    </citation>
    <scope>NUCLEOTIDE SEQUENCE</scope>
    <source>
        <strain evidence="5">Ellin6076</strain>
    </source>
</reference>
<dbReference type="InterPro" id="IPR036969">
    <property type="entry name" value="Citrate_synthase_sf"/>
</dbReference>
<dbReference type="HOGENOM" id="CLU_070533_2_0_0"/>
<dbReference type="AlphaFoldDB" id="Q022L9"/>
<dbReference type="InterPro" id="IPR016142">
    <property type="entry name" value="Citrate_synth-like_lrg_a-sub"/>
</dbReference>
<gene>
    <name evidence="5" type="ordered locus">Acid_3102</name>
</gene>
<dbReference type="NCBIfam" id="NF004869">
    <property type="entry name" value="PRK06224.1-6"/>
    <property type="match status" value="1"/>
</dbReference>
<comment type="pathway">
    <text evidence="1">Carbohydrate metabolism; tricarboxylic acid cycle; isocitrate from oxaloacetate: step 1/2.</text>
</comment>
<dbReference type="Gene3D" id="1.10.230.10">
    <property type="entry name" value="Cytochrome P450-Terp, domain 2"/>
    <property type="match status" value="1"/>
</dbReference>
<keyword evidence="4" id="KW-0808">Transferase</keyword>
<dbReference type="PANTHER" id="PTHR11739">
    <property type="entry name" value="CITRATE SYNTHASE"/>
    <property type="match status" value="1"/>
</dbReference>
<dbReference type="EMBL" id="CP000473">
    <property type="protein sequence ID" value="ABJ84081.1"/>
    <property type="molecule type" value="Genomic_DNA"/>
</dbReference>
<comment type="similarity">
    <text evidence="2">Belongs to the citrate synthase family.</text>
</comment>
<organism evidence="5">
    <name type="scientific">Solibacter usitatus (strain Ellin6076)</name>
    <dbReference type="NCBI Taxonomy" id="234267"/>
    <lineage>
        <taxon>Bacteria</taxon>
        <taxon>Pseudomonadati</taxon>
        <taxon>Acidobacteriota</taxon>
        <taxon>Terriglobia</taxon>
        <taxon>Bryobacterales</taxon>
        <taxon>Solibacteraceae</taxon>
        <taxon>Candidatus Solibacter</taxon>
    </lineage>
</organism>
<name>Q022L9_SOLUE</name>
<dbReference type="STRING" id="234267.Acid_3102"/>